<dbReference type="Proteomes" id="UP000829925">
    <property type="component" value="Chromosome"/>
</dbReference>
<proteinExistence type="predicted"/>
<name>A0A8T9T2Q1_9BACT</name>
<organism evidence="2 3">
    <name type="scientific">Hymenobacter aerilatus</name>
    <dbReference type="NCBI Taxonomy" id="2932251"/>
    <lineage>
        <taxon>Bacteria</taxon>
        <taxon>Pseudomonadati</taxon>
        <taxon>Bacteroidota</taxon>
        <taxon>Cytophagia</taxon>
        <taxon>Cytophagales</taxon>
        <taxon>Hymenobacteraceae</taxon>
        <taxon>Hymenobacter</taxon>
    </lineage>
</organism>
<dbReference type="InterPro" id="IPR024775">
    <property type="entry name" value="DinB-like"/>
</dbReference>
<evidence type="ECO:0000313" key="3">
    <source>
        <dbReference type="Proteomes" id="UP000829925"/>
    </source>
</evidence>
<dbReference type="Gene3D" id="1.20.120.450">
    <property type="entry name" value="dinb family like domain"/>
    <property type="match status" value="1"/>
</dbReference>
<dbReference type="Pfam" id="PF12867">
    <property type="entry name" value="DinB_2"/>
    <property type="match status" value="1"/>
</dbReference>
<dbReference type="KEGG" id="haei:MUN82_10230"/>
<protein>
    <submittedName>
        <fullName evidence="2">DinB family protein</fullName>
    </submittedName>
</protein>
<sequence>MNYRLSTRLEQLERATERLLQSAEALGERAYQSPGSGKWSAAQVVQHLLVSETGINQYLEKKIQEAEGLQHAGLGHFLRSRLLRVLLRAPFLRFQTPAYLTAKTPITAPPLPELRQQWASVRRRLEQILNEYPEQLMRRAIFKHPRSGMLTIAQTLDFMVDHVLHHQKQIERIEKMVKL</sequence>
<gene>
    <name evidence="2" type="ORF">MUN82_10230</name>
</gene>
<evidence type="ECO:0000259" key="1">
    <source>
        <dbReference type="Pfam" id="PF12867"/>
    </source>
</evidence>
<dbReference type="AlphaFoldDB" id="A0A8T9T2Q1"/>
<dbReference type="EMBL" id="CP095053">
    <property type="protein sequence ID" value="UOR07454.1"/>
    <property type="molecule type" value="Genomic_DNA"/>
</dbReference>
<reference evidence="2 3" key="1">
    <citation type="submission" date="2022-04" db="EMBL/GenBank/DDBJ databases">
        <title>Hymenobacter sp. isolated from the air.</title>
        <authorList>
            <person name="Won M."/>
            <person name="Lee C.-M."/>
            <person name="Woen H.-Y."/>
            <person name="Kwon S.-W."/>
        </authorList>
    </citation>
    <scope>NUCLEOTIDE SEQUENCE [LARGE SCALE GENOMIC DNA]</scope>
    <source>
        <strain evidence="3">5413 J-13</strain>
    </source>
</reference>
<accession>A0A8T9T2Q1</accession>
<evidence type="ECO:0000313" key="2">
    <source>
        <dbReference type="EMBL" id="UOR07454.1"/>
    </source>
</evidence>
<keyword evidence="3" id="KW-1185">Reference proteome</keyword>
<dbReference type="SUPFAM" id="SSF109854">
    <property type="entry name" value="DinB/YfiT-like putative metalloenzymes"/>
    <property type="match status" value="1"/>
</dbReference>
<dbReference type="InterPro" id="IPR034660">
    <property type="entry name" value="DinB/YfiT-like"/>
</dbReference>
<dbReference type="RefSeq" id="WP_245097211.1">
    <property type="nucleotide sequence ID" value="NZ_CP095053.1"/>
</dbReference>
<feature type="domain" description="DinB-like" evidence="1">
    <location>
        <begin position="11"/>
        <end position="170"/>
    </location>
</feature>